<dbReference type="InterPro" id="IPR001920">
    <property type="entry name" value="Asp/Glu_race"/>
</dbReference>
<dbReference type="InterPro" id="IPR004380">
    <property type="entry name" value="Asp_race"/>
</dbReference>
<organism evidence="3 4">
    <name type="scientific">Acidiphilium iwatense</name>
    <dbReference type="NCBI Taxonomy" id="768198"/>
    <lineage>
        <taxon>Bacteria</taxon>
        <taxon>Pseudomonadati</taxon>
        <taxon>Pseudomonadota</taxon>
        <taxon>Alphaproteobacteria</taxon>
        <taxon>Acetobacterales</taxon>
        <taxon>Acidocellaceae</taxon>
        <taxon>Acidiphilium</taxon>
    </lineage>
</organism>
<proteinExistence type="inferred from homology"/>
<gene>
    <name evidence="3" type="ORF">L2A60_09175</name>
</gene>
<evidence type="ECO:0000313" key="4">
    <source>
        <dbReference type="Proteomes" id="UP001521209"/>
    </source>
</evidence>
<name>A0ABS9DXD4_9PROT</name>
<dbReference type="PANTHER" id="PTHR21198">
    <property type="entry name" value="GLUTAMATE RACEMASE"/>
    <property type="match status" value="1"/>
</dbReference>
<evidence type="ECO:0000256" key="1">
    <source>
        <dbReference type="ARBA" id="ARBA00007847"/>
    </source>
</evidence>
<reference evidence="3 4" key="1">
    <citation type="submission" date="2022-01" db="EMBL/GenBank/DDBJ databases">
        <authorList>
            <person name="Won M."/>
            <person name="Kim S.-J."/>
            <person name="Kwon S.-W."/>
        </authorList>
    </citation>
    <scope>NUCLEOTIDE SEQUENCE [LARGE SCALE GENOMIC DNA]</scope>
    <source>
        <strain evidence="3 4">KCTC 23505</strain>
    </source>
</reference>
<dbReference type="EC" id="5.1.1.-" evidence="3"/>
<dbReference type="RefSeq" id="WP_235704082.1">
    <property type="nucleotide sequence ID" value="NZ_JAKGBZ010000014.1"/>
</dbReference>
<dbReference type="InterPro" id="IPR033134">
    <property type="entry name" value="Asp/Glu_racemase_AS_2"/>
</dbReference>
<dbReference type="PROSITE" id="PS00924">
    <property type="entry name" value="ASP_GLU_RACEMASE_2"/>
    <property type="match status" value="1"/>
</dbReference>
<protein>
    <submittedName>
        <fullName evidence="3">Amino acid racemase</fullName>
        <ecNumber evidence="3">5.1.1.-</ecNumber>
    </submittedName>
</protein>
<dbReference type="Pfam" id="PF01177">
    <property type="entry name" value="Asp_Glu_race"/>
    <property type="match status" value="1"/>
</dbReference>
<keyword evidence="4" id="KW-1185">Reference proteome</keyword>
<evidence type="ECO:0000256" key="2">
    <source>
        <dbReference type="ARBA" id="ARBA00023235"/>
    </source>
</evidence>
<evidence type="ECO:0000313" key="3">
    <source>
        <dbReference type="EMBL" id="MCF3946850.1"/>
    </source>
</evidence>
<dbReference type="NCBIfam" id="TIGR00035">
    <property type="entry name" value="asp_race"/>
    <property type="match status" value="1"/>
</dbReference>
<dbReference type="Proteomes" id="UP001521209">
    <property type="component" value="Unassembled WGS sequence"/>
</dbReference>
<dbReference type="EMBL" id="JAKGBZ010000014">
    <property type="protein sequence ID" value="MCF3946850.1"/>
    <property type="molecule type" value="Genomic_DNA"/>
</dbReference>
<dbReference type="SUPFAM" id="SSF53681">
    <property type="entry name" value="Aspartate/glutamate racemase"/>
    <property type="match status" value="2"/>
</dbReference>
<comment type="similarity">
    <text evidence="1">Belongs to the aspartate/glutamate racemases family.</text>
</comment>
<dbReference type="GO" id="GO:0016853">
    <property type="term" value="F:isomerase activity"/>
    <property type="evidence" value="ECO:0007669"/>
    <property type="project" value="UniProtKB-KW"/>
</dbReference>
<comment type="caution">
    <text evidence="3">The sequence shown here is derived from an EMBL/GenBank/DDBJ whole genome shotgun (WGS) entry which is preliminary data.</text>
</comment>
<sequence length="242" mass="26021">MPIATHKDRLGRVREHIGIVACSAEGAALCYRTICAAGARLLGGHAHPEISMHTHSLADYVACLDRGDWQGVAELMLASADKLAKAGADFLICPDNTIHQAFPYVESRSKLPWLHIAEIVAAEAAGRGFERLGLTGTRWLVESAVYPEKLAARGLGYVRPSLAEREDINRIVMDELVCGVFTTEAIACFQRVIGRLKDAGCDAVVLGCTEIPLIVNDSNSPLPTLDSTRLLALAALRRALPG</sequence>
<dbReference type="PANTHER" id="PTHR21198:SF7">
    <property type="entry name" value="ASPARTATE-GLUTAMATE RACEMASE FAMILY"/>
    <property type="match status" value="1"/>
</dbReference>
<keyword evidence="2 3" id="KW-0413">Isomerase</keyword>
<dbReference type="Gene3D" id="3.40.50.1860">
    <property type="match status" value="2"/>
</dbReference>
<dbReference type="InterPro" id="IPR015942">
    <property type="entry name" value="Asp/Glu/hydantoin_racemase"/>
</dbReference>
<accession>A0ABS9DXD4</accession>